<evidence type="ECO:0000256" key="1">
    <source>
        <dbReference type="SAM" id="SignalP"/>
    </source>
</evidence>
<reference evidence="3 5" key="1">
    <citation type="submission" date="2017-08" db="EMBL/GenBank/DDBJ databases">
        <title>Whole genome sequences of 6 clinical strains closest to Corynebacterium imitans.</title>
        <authorList>
            <person name="Bernier A.-M."/>
            <person name="Burdz T."/>
            <person name="Bernard K."/>
        </authorList>
    </citation>
    <scope>NUCLEOTIDE SEQUENCE [LARGE SCALE GENOMIC DNA]</scope>
    <source>
        <strain evidence="3 5">NML92-0415</strain>
    </source>
</reference>
<name>A0A269PEX0_9CORY</name>
<gene>
    <name evidence="2" type="ORF">CIG21_06910</name>
    <name evidence="3" type="ORF">CKJ80_06910</name>
</gene>
<dbReference type="Pfam" id="PF19741">
    <property type="entry name" value="DUF6230"/>
    <property type="match status" value="1"/>
</dbReference>
<sequence length="195" mass="19974">MGKFNWKKTAVALTTGLLAFGATGVAVAQGGLTANLALSGTFFKVSMTHLDGEDFSLFVDSEPMKEDDTIPVARLKFGHAYASNLCLSATLPDLPMVGEGTLALRANGDNSVEVRNLVVGANDIKGALQLTDASVGIDAQQVNAQAAPGTWGLHSNKVSLSADDITTTSIGAEYLSASGVGVTVVKGSDNACGLK</sequence>
<evidence type="ECO:0000313" key="5">
    <source>
        <dbReference type="Proteomes" id="UP000218041"/>
    </source>
</evidence>
<dbReference type="RefSeq" id="WP_095277348.1">
    <property type="nucleotide sequence ID" value="NZ_CP047655.1"/>
</dbReference>
<protein>
    <submittedName>
        <fullName evidence="2">Cholesterol esterase</fullName>
    </submittedName>
</protein>
<accession>A0A269PEX0</accession>
<dbReference type="EMBL" id="NQMQ01000013">
    <property type="protein sequence ID" value="PAJ69637.1"/>
    <property type="molecule type" value="Genomic_DNA"/>
</dbReference>
<comment type="caution">
    <text evidence="2">The sequence shown here is derived from an EMBL/GenBank/DDBJ whole genome shotgun (WGS) entry which is preliminary data.</text>
</comment>
<reference evidence="2 4" key="2">
    <citation type="submission" date="2017-08" db="EMBL/GenBank/DDBJ databases">
        <authorList>
            <person name="de Groot N.N."/>
        </authorList>
    </citation>
    <scope>NUCLEOTIDE SEQUENCE [LARGE SCALE GENOMIC DNA]</scope>
    <source>
        <strain evidence="2 4">NBT06-6</strain>
    </source>
</reference>
<dbReference type="Proteomes" id="UP000215771">
    <property type="component" value="Unassembled WGS sequence"/>
</dbReference>
<evidence type="ECO:0000313" key="4">
    <source>
        <dbReference type="Proteomes" id="UP000215771"/>
    </source>
</evidence>
<evidence type="ECO:0000313" key="2">
    <source>
        <dbReference type="EMBL" id="PAJ69637.1"/>
    </source>
</evidence>
<feature type="signal peptide" evidence="1">
    <location>
        <begin position="1"/>
        <end position="28"/>
    </location>
</feature>
<proteinExistence type="predicted"/>
<organism evidence="2 4">
    <name type="scientific">Corynebacterium hadale</name>
    <dbReference type="NCBI Taxonomy" id="2026255"/>
    <lineage>
        <taxon>Bacteria</taxon>
        <taxon>Bacillati</taxon>
        <taxon>Actinomycetota</taxon>
        <taxon>Actinomycetes</taxon>
        <taxon>Mycobacteriales</taxon>
        <taxon>Corynebacteriaceae</taxon>
        <taxon>Corynebacterium</taxon>
    </lineage>
</organism>
<dbReference type="Proteomes" id="UP000218041">
    <property type="component" value="Unassembled WGS sequence"/>
</dbReference>
<keyword evidence="1" id="KW-0732">Signal</keyword>
<dbReference type="InterPro" id="IPR046198">
    <property type="entry name" value="DUF6230"/>
</dbReference>
<dbReference type="EMBL" id="NSGP01000008">
    <property type="protein sequence ID" value="PAT10300.1"/>
    <property type="molecule type" value="Genomic_DNA"/>
</dbReference>
<evidence type="ECO:0000313" key="3">
    <source>
        <dbReference type="EMBL" id="PAT10300.1"/>
    </source>
</evidence>
<dbReference type="AlphaFoldDB" id="A0A269PEX0"/>
<feature type="chain" id="PRO_5013306666" evidence="1">
    <location>
        <begin position="29"/>
        <end position="195"/>
    </location>
</feature>